<dbReference type="AlphaFoldDB" id="A0A7J7CGE7"/>
<dbReference type="EMBL" id="JAAARO010000017">
    <property type="protein sequence ID" value="KAF5733124.1"/>
    <property type="molecule type" value="Genomic_DNA"/>
</dbReference>
<comment type="caution">
    <text evidence="1">The sequence shown here is derived from an EMBL/GenBank/DDBJ whole genome shotgun (WGS) entry which is preliminary data.</text>
</comment>
<sequence length="123" mass="14237">MHRGKTSYLRITITYAWVPGMQNWLPYPNQNTDANNFRSFTTVQDLIKEGKGRWNIQLLDKLFSRQTVELMLHHLFPSDLASDRITWTAAKDGDFPVISAYDLQVLACLLFLQLTHLQKLIGD</sequence>
<organism evidence="1 2">
    <name type="scientific">Tripterygium wilfordii</name>
    <name type="common">Thunder God vine</name>
    <dbReference type="NCBI Taxonomy" id="458696"/>
    <lineage>
        <taxon>Eukaryota</taxon>
        <taxon>Viridiplantae</taxon>
        <taxon>Streptophyta</taxon>
        <taxon>Embryophyta</taxon>
        <taxon>Tracheophyta</taxon>
        <taxon>Spermatophyta</taxon>
        <taxon>Magnoliopsida</taxon>
        <taxon>eudicotyledons</taxon>
        <taxon>Gunneridae</taxon>
        <taxon>Pentapetalae</taxon>
        <taxon>rosids</taxon>
        <taxon>fabids</taxon>
        <taxon>Celastrales</taxon>
        <taxon>Celastraceae</taxon>
        <taxon>Tripterygium</taxon>
    </lineage>
</organism>
<dbReference type="InParanoid" id="A0A7J7CGE7"/>
<gene>
    <name evidence="1" type="ORF">HS088_TW17G00660</name>
</gene>
<proteinExistence type="predicted"/>
<evidence type="ECO:0000313" key="2">
    <source>
        <dbReference type="Proteomes" id="UP000593562"/>
    </source>
</evidence>
<reference evidence="1 2" key="1">
    <citation type="journal article" date="2020" name="Nat. Commun.">
        <title>Genome of Tripterygium wilfordii and identification of cytochrome P450 involved in triptolide biosynthesis.</title>
        <authorList>
            <person name="Tu L."/>
            <person name="Su P."/>
            <person name="Zhang Z."/>
            <person name="Gao L."/>
            <person name="Wang J."/>
            <person name="Hu T."/>
            <person name="Zhou J."/>
            <person name="Zhang Y."/>
            <person name="Zhao Y."/>
            <person name="Liu Y."/>
            <person name="Song Y."/>
            <person name="Tong Y."/>
            <person name="Lu Y."/>
            <person name="Yang J."/>
            <person name="Xu C."/>
            <person name="Jia M."/>
            <person name="Peters R.J."/>
            <person name="Huang L."/>
            <person name="Gao W."/>
        </authorList>
    </citation>
    <scope>NUCLEOTIDE SEQUENCE [LARGE SCALE GENOMIC DNA]</scope>
    <source>
        <strain evidence="2">cv. XIE 37</strain>
        <tissue evidence="1">Leaf</tissue>
    </source>
</reference>
<keyword evidence="2" id="KW-1185">Reference proteome</keyword>
<evidence type="ECO:0000313" key="1">
    <source>
        <dbReference type="EMBL" id="KAF5733124.1"/>
    </source>
</evidence>
<protein>
    <submittedName>
        <fullName evidence="1">Uncharacterized protein</fullName>
    </submittedName>
</protein>
<name>A0A7J7CGE7_TRIWF</name>
<dbReference type="Proteomes" id="UP000593562">
    <property type="component" value="Unassembled WGS sequence"/>
</dbReference>
<accession>A0A7J7CGE7</accession>